<proteinExistence type="predicted"/>
<reference evidence="1" key="1">
    <citation type="submission" date="2016-08" db="EMBL/GenBank/DDBJ databases">
        <authorList>
            <person name="Seilhamer J.J."/>
        </authorList>
    </citation>
    <scope>NUCLEOTIDE SEQUENCE</scope>
    <source>
        <strain evidence="1">86-1</strain>
    </source>
</reference>
<accession>A0A212L2G1</accession>
<protein>
    <submittedName>
        <fullName evidence="1">Uncharacterized protein</fullName>
    </submittedName>
</protein>
<name>A0A212L2G1_9BACT</name>
<evidence type="ECO:0000313" key="1">
    <source>
        <dbReference type="EMBL" id="SCM71742.1"/>
    </source>
</evidence>
<dbReference type="EMBL" id="FMJC01000002">
    <property type="protein sequence ID" value="SCM71742.1"/>
    <property type="molecule type" value="Genomic_DNA"/>
</dbReference>
<gene>
    <name evidence="1" type="ORF">KL86DES1_20170</name>
</gene>
<sequence>MAPWTRFWLWTCLTRRKNSCAAFLAKTEWPPCVVAGAAYRRSNRRVCPLPRPRRRARLVTEFQGAGRRKRFCEGYGAPGAVRDRAKTRRMRRRREQMNFFKVNLL</sequence>
<organism evidence="1">
    <name type="scientific">uncultured Desulfovibrio sp</name>
    <dbReference type="NCBI Taxonomy" id="167968"/>
    <lineage>
        <taxon>Bacteria</taxon>
        <taxon>Pseudomonadati</taxon>
        <taxon>Thermodesulfobacteriota</taxon>
        <taxon>Desulfovibrionia</taxon>
        <taxon>Desulfovibrionales</taxon>
        <taxon>Desulfovibrionaceae</taxon>
        <taxon>Desulfovibrio</taxon>
        <taxon>environmental samples</taxon>
    </lineage>
</organism>
<dbReference type="AlphaFoldDB" id="A0A212L2G1"/>